<keyword evidence="2" id="KW-0732">Signal</keyword>
<evidence type="ECO:0000313" key="4">
    <source>
        <dbReference type="EMBL" id="NAS10571.1"/>
    </source>
</evidence>
<feature type="domain" description="SPOR" evidence="3">
    <location>
        <begin position="530"/>
        <end position="587"/>
    </location>
</feature>
<evidence type="ECO:0000256" key="1">
    <source>
        <dbReference type="SAM" id="MobiDB-lite"/>
    </source>
</evidence>
<organism evidence="4 5">
    <name type="scientific">Poritiphilus flavus</name>
    <dbReference type="NCBI Taxonomy" id="2697053"/>
    <lineage>
        <taxon>Bacteria</taxon>
        <taxon>Pseudomonadati</taxon>
        <taxon>Bacteroidota</taxon>
        <taxon>Flavobacteriia</taxon>
        <taxon>Flavobacteriales</taxon>
        <taxon>Flavobacteriaceae</taxon>
        <taxon>Poritiphilus</taxon>
    </lineage>
</organism>
<accession>A0A6L9E7F8</accession>
<evidence type="ECO:0000256" key="2">
    <source>
        <dbReference type="SAM" id="SignalP"/>
    </source>
</evidence>
<gene>
    <name evidence="4" type="ORF">GTQ38_01065</name>
</gene>
<feature type="chain" id="PRO_5026685856" evidence="2">
    <location>
        <begin position="29"/>
        <end position="617"/>
    </location>
</feature>
<proteinExistence type="predicted"/>
<dbReference type="Proteomes" id="UP000475249">
    <property type="component" value="Unassembled WGS sequence"/>
</dbReference>
<dbReference type="RefSeq" id="WP_161433372.1">
    <property type="nucleotide sequence ID" value="NZ_WXYO01000001.1"/>
</dbReference>
<dbReference type="EMBL" id="WXYO01000001">
    <property type="protein sequence ID" value="NAS10571.1"/>
    <property type="molecule type" value="Genomic_DNA"/>
</dbReference>
<dbReference type="AlphaFoldDB" id="A0A6L9E7F8"/>
<dbReference type="Pfam" id="PF05036">
    <property type="entry name" value="SPOR"/>
    <property type="match status" value="1"/>
</dbReference>
<dbReference type="InterPro" id="IPR019861">
    <property type="entry name" value="PorP/SprF_Bacteroidetes"/>
</dbReference>
<keyword evidence="5" id="KW-1185">Reference proteome</keyword>
<sequence length="617" mass="70474">MNCNVNIRMKICLAMLVGLVLSAHVTYGQETNDNVSLKTPFHNQLFFNRFLINPTFSLVRENKSYLNILHRNQYATFDDNIQNYYLGFSNKMNERTALGIGVYGQWEGVMQEFGFNANYATSVQLGAKSRLTFGTNVTYLSEGINRNSVVVAENDPSLAEARRENKIAVQPGIALSLGNFDIGLYATDLLRYNQTANELTTNFNDRSVKASLQYTHYFGATRGLFGDARLMPMIQLGKNADSSLSYVGSLLLDLPNYGWLQTTYDDIYGMSLGVGFNVSEQLSLGYLLEKNLTELGANLGWNHELSLAYTFKDELTNSSIYISDSDDRRIDQIVRNYEEQILQLKAENIKAMAARDEDSRKKAESSTTKNAVATRDNRDNTAIASRGADKSTNSRKNRNKEKQYEPSLVSQSDADQSDLAYENRLILDQLILRQDSVERARNEQLEKKFETIVRLIRSEVKKNDTPEDHEKYNPVPRYGTGIAQVDKREILKKVNVMQEKAMTLDAFKRQDYIELPIRSKNRSDIVGVESGYYLIANVYKNERYLNAFINSLNEKGLNAKRFYNKENGLYYVYLADFKFKEDARTAIVSNLDGKYWDEKWIMEVYNPTATAQIVFED</sequence>
<name>A0A6L9E7F8_9FLAO</name>
<feature type="region of interest" description="Disordered" evidence="1">
    <location>
        <begin position="355"/>
        <end position="415"/>
    </location>
</feature>
<comment type="caution">
    <text evidence="4">The sequence shown here is derived from an EMBL/GenBank/DDBJ whole genome shotgun (WGS) entry which is preliminary data.</text>
</comment>
<evidence type="ECO:0000259" key="3">
    <source>
        <dbReference type="Pfam" id="PF05036"/>
    </source>
</evidence>
<feature type="signal peptide" evidence="2">
    <location>
        <begin position="1"/>
        <end position="28"/>
    </location>
</feature>
<dbReference type="NCBIfam" id="TIGR03519">
    <property type="entry name" value="T9SS_PorP_fam"/>
    <property type="match status" value="1"/>
</dbReference>
<evidence type="ECO:0000313" key="5">
    <source>
        <dbReference type="Proteomes" id="UP000475249"/>
    </source>
</evidence>
<dbReference type="Pfam" id="PF11751">
    <property type="entry name" value="PorP_SprF"/>
    <property type="match status" value="1"/>
</dbReference>
<feature type="compositionally biased region" description="Basic and acidic residues" evidence="1">
    <location>
        <begin position="355"/>
        <end position="364"/>
    </location>
</feature>
<dbReference type="GO" id="GO:0042834">
    <property type="term" value="F:peptidoglycan binding"/>
    <property type="evidence" value="ECO:0007669"/>
    <property type="project" value="InterPro"/>
</dbReference>
<dbReference type="InterPro" id="IPR007730">
    <property type="entry name" value="SPOR-like_dom"/>
</dbReference>
<protein>
    <submittedName>
        <fullName evidence="4">Type IX secretion system membrane protein PorP/SprF</fullName>
    </submittedName>
</protein>
<reference evidence="4 5" key="1">
    <citation type="submission" date="2020-01" db="EMBL/GenBank/DDBJ databases">
        <title>Bacteria diversity of Porities sp.</title>
        <authorList>
            <person name="Wang G."/>
        </authorList>
    </citation>
    <scope>NUCLEOTIDE SEQUENCE [LARGE SCALE GENOMIC DNA]</scope>
    <source>
        <strain evidence="4 5">R33</strain>
    </source>
</reference>